<dbReference type="CDD" id="cd02440">
    <property type="entry name" value="AdoMet_MTases"/>
    <property type="match status" value="1"/>
</dbReference>
<sequence>MFKRQKMKKDLEEKVNKILINAGDLSFRRRVVEIINILDIKENETILDCGCGDGFYLVVLRNLYPTIKIVGLDYDDKILLKAKEFIKKDSLTEILKGRIENLPFKDEFFDKIILSEVLEHLDDDAYGLKEIYRVLKNKGKLIITVPNHNYPFFWDPLNWIRERLGLGHFNKDNETFAGLWSMHLRLYYPKEIKKLVEEAGFKINKIKMLTHYCFPFSQIILHLGKQYLRKMAHSKKVTDTMEKFNWNAENKESIAIFRFGQKLLEKIDNYNNEKIFDINVSSHGILLLCQKL</sequence>
<dbReference type="SUPFAM" id="SSF53335">
    <property type="entry name" value="S-adenosyl-L-methionine-dependent methyltransferases"/>
    <property type="match status" value="1"/>
</dbReference>
<dbReference type="AlphaFoldDB" id="A0A2M6Z2H8"/>
<dbReference type="InterPro" id="IPR029063">
    <property type="entry name" value="SAM-dependent_MTases_sf"/>
</dbReference>
<accession>A0A2M6Z2H8</accession>
<gene>
    <name evidence="2" type="ORF">COS93_02080</name>
</gene>
<dbReference type="GO" id="GO:0008757">
    <property type="term" value="F:S-adenosylmethionine-dependent methyltransferase activity"/>
    <property type="evidence" value="ECO:0007669"/>
    <property type="project" value="InterPro"/>
</dbReference>
<dbReference type="Gene3D" id="3.40.50.150">
    <property type="entry name" value="Vaccinia Virus protein VP39"/>
    <property type="match status" value="1"/>
</dbReference>
<dbReference type="EMBL" id="PEWP01000040">
    <property type="protein sequence ID" value="PIU46614.1"/>
    <property type="molecule type" value="Genomic_DNA"/>
</dbReference>
<evidence type="ECO:0000259" key="1">
    <source>
        <dbReference type="Pfam" id="PF13847"/>
    </source>
</evidence>
<organism evidence="2 3">
    <name type="scientific">bacterium (Candidatus Gribaldobacteria) CG07_land_8_20_14_0_80_33_18</name>
    <dbReference type="NCBI Taxonomy" id="2014272"/>
    <lineage>
        <taxon>Bacteria</taxon>
        <taxon>Candidatus Gribaldobacteria</taxon>
    </lineage>
</organism>
<protein>
    <recommendedName>
        <fullName evidence="1">Methyltransferase domain-containing protein</fullName>
    </recommendedName>
</protein>
<evidence type="ECO:0000313" key="2">
    <source>
        <dbReference type="EMBL" id="PIU46614.1"/>
    </source>
</evidence>
<dbReference type="InterPro" id="IPR025714">
    <property type="entry name" value="Methyltranfer_dom"/>
</dbReference>
<evidence type="ECO:0000313" key="3">
    <source>
        <dbReference type="Proteomes" id="UP000228777"/>
    </source>
</evidence>
<proteinExistence type="predicted"/>
<dbReference type="Pfam" id="PF13847">
    <property type="entry name" value="Methyltransf_31"/>
    <property type="match status" value="1"/>
</dbReference>
<dbReference type="PANTHER" id="PTHR43861">
    <property type="entry name" value="TRANS-ACONITATE 2-METHYLTRANSFERASE-RELATED"/>
    <property type="match status" value="1"/>
</dbReference>
<comment type="caution">
    <text evidence="2">The sequence shown here is derived from an EMBL/GenBank/DDBJ whole genome shotgun (WGS) entry which is preliminary data.</text>
</comment>
<name>A0A2M6Z2H8_9BACT</name>
<reference evidence="3" key="1">
    <citation type="submission" date="2017-09" db="EMBL/GenBank/DDBJ databases">
        <title>Depth-based differentiation of microbial function through sediment-hosted aquifers and enrichment of novel symbionts in the deep terrestrial subsurface.</title>
        <authorList>
            <person name="Probst A.J."/>
            <person name="Ladd B."/>
            <person name="Jarett J.K."/>
            <person name="Geller-Mcgrath D.E."/>
            <person name="Sieber C.M.K."/>
            <person name="Emerson J.B."/>
            <person name="Anantharaman K."/>
            <person name="Thomas B.C."/>
            <person name="Malmstrom R."/>
            <person name="Stieglmeier M."/>
            <person name="Klingl A."/>
            <person name="Woyke T."/>
            <person name="Ryan C.M."/>
            <person name="Banfield J.F."/>
        </authorList>
    </citation>
    <scope>NUCLEOTIDE SEQUENCE [LARGE SCALE GENOMIC DNA]</scope>
</reference>
<dbReference type="Proteomes" id="UP000228777">
    <property type="component" value="Unassembled WGS sequence"/>
</dbReference>
<feature type="domain" description="Methyltransferase" evidence="1">
    <location>
        <begin position="40"/>
        <end position="200"/>
    </location>
</feature>